<dbReference type="Proteomes" id="UP000614334">
    <property type="component" value="Unassembled WGS sequence"/>
</dbReference>
<keyword evidence="5 11" id="KW-0963">Cytoplasm</keyword>
<dbReference type="GO" id="GO:0008239">
    <property type="term" value="F:dipeptidyl-peptidase activity"/>
    <property type="evidence" value="ECO:0007669"/>
    <property type="project" value="UniProtKB-UniRule"/>
</dbReference>
<dbReference type="EMBL" id="JACYCF010000002">
    <property type="protein sequence ID" value="KAF8759937.1"/>
    <property type="molecule type" value="Genomic_DNA"/>
</dbReference>
<evidence type="ECO:0000313" key="15">
    <source>
        <dbReference type="EMBL" id="KAF8759937.1"/>
    </source>
</evidence>
<evidence type="ECO:0000256" key="1">
    <source>
        <dbReference type="ARBA" id="ARBA00001336"/>
    </source>
</evidence>
<dbReference type="GO" id="GO:0004177">
    <property type="term" value="F:aminopeptidase activity"/>
    <property type="evidence" value="ECO:0007669"/>
    <property type="project" value="UniProtKB-KW"/>
</dbReference>
<protein>
    <recommendedName>
        <fullName evidence="11">Dipeptidyl peptidase 3</fullName>
        <ecNumber evidence="11">3.4.14.4</ecNumber>
    </recommendedName>
    <alternativeName>
        <fullName evidence="11">Dipeptidyl aminopeptidase III</fullName>
    </alternativeName>
    <alternativeName>
        <fullName evidence="11">Dipeptidyl peptidase III</fullName>
    </alternativeName>
</protein>
<feature type="active site" evidence="12">
    <location>
        <position position="433"/>
    </location>
</feature>
<feature type="binding site" evidence="13">
    <location>
        <position position="437"/>
    </location>
    <ligand>
        <name>Zn(2+)</name>
        <dbReference type="ChEBI" id="CHEBI:29105"/>
        <note>catalytic</note>
    </ligand>
</feature>
<keyword evidence="8 11" id="KW-0378">Hydrolase</keyword>
<feature type="binding site" evidence="13">
    <location>
        <position position="490"/>
    </location>
    <ligand>
        <name>Zn(2+)</name>
        <dbReference type="ChEBI" id="CHEBI:29105"/>
        <note>catalytic</note>
    </ligand>
</feature>
<name>A0A8H7M8G0_9AGAM</name>
<feature type="binding site" evidence="13">
    <location>
        <position position="432"/>
    </location>
    <ligand>
        <name>Zn(2+)</name>
        <dbReference type="ChEBI" id="CHEBI:29105"/>
        <note>catalytic</note>
    </ligand>
</feature>
<comment type="subcellular location">
    <subcellularLocation>
        <location evidence="2">Cytoplasm</location>
    </subcellularLocation>
</comment>
<reference evidence="15" key="1">
    <citation type="submission" date="2020-09" db="EMBL/GenBank/DDBJ databases">
        <title>Comparative genome analyses of four rice-infecting Rhizoctonia solani isolates reveal extensive enrichment of homogalacturonan modification genes.</title>
        <authorList>
            <person name="Lee D.-Y."/>
            <person name="Jeon J."/>
            <person name="Kim K.-T."/>
            <person name="Cheong K."/>
            <person name="Song H."/>
            <person name="Choi G."/>
            <person name="Ko J."/>
            <person name="Opiyo S.O."/>
            <person name="Zuo S."/>
            <person name="Madhav S."/>
            <person name="Lee Y.-H."/>
            <person name="Wang G.-L."/>
        </authorList>
    </citation>
    <scope>NUCLEOTIDE SEQUENCE</scope>
    <source>
        <strain evidence="15">AG1-IA B2</strain>
        <strain evidence="14">AG1-IA YN-7</strain>
    </source>
</reference>
<evidence type="ECO:0000256" key="10">
    <source>
        <dbReference type="ARBA" id="ARBA00023049"/>
    </source>
</evidence>
<dbReference type="GO" id="GO:0008235">
    <property type="term" value="F:metalloexopeptidase activity"/>
    <property type="evidence" value="ECO:0007669"/>
    <property type="project" value="InterPro"/>
</dbReference>
<evidence type="ECO:0000313" key="14">
    <source>
        <dbReference type="EMBL" id="KAF8680882.1"/>
    </source>
</evidence>
<dbReference type="Proteomes" id="UP000650582">
    <property type="component" value="Unassembled WGS sequence"/>
</dbReference>
<evidence type="ECO:0000256" key="5">
    <source>
        <dbReference type="ARBA" id="ARBA00022490"/>
    </source>
</evidence>
<comment type="catalytic activity">
    <reaction evidence="1 11">
        <text>Release of an N-terminal dipeptide from a peptide comprising four or more residues, with broad specificity. Also acts on dipeptidyl 2-naphthylamides.</text>
        <dbReference type="EC" id="3.4.14.4"/>
    </reaction>
</comment>
<keyword evidence="7 11" id="KW-0479">Metal-binding</keyword>
<dbReference type="GO" id="GO:0006508">
    <property type="term" value="P:proteolysis"/>
    <property type="evidence" value="ECO:0007669"/>
    <property type="project" value="UniProtKB-KW"/>
</dbReference>
<evidence type="ECO:0000256" key="13">
    <source>
        <dbReference type="PIRSR" id="PIRSR007828-2"/>
    </source>
</evidence>
<sequence>MASTTAVNAARFLADRNPPLCSLSVKDSFAQLTENEKLYAHWVGTAAWAGARIVQEQWTPEAQSLYDFLISIFSTSDGHKITDLVDLKSKSGLDEEEWTLLLEYVAQVFSNLVNYKSFGFTKFVPRLPEDKFAKVVEASPSSSKALPQWEKLKGHIYGVEPEASLLIGKRCDGHVSNYYPGTKVISNEEAEKIQKFAENISLDIENTRVLKESDTSFAILIASADERPDEKHPKAFDNVDIAIRYGDYSSALKKVVDALTEAKKYAANEHQVKMIEGYIESFKSGSVKKHKEASTHWVKDVGPVVESYIGFIETYVDPYGGRAEWEGFTAIVNKALTAKFETMVDVFRKPDFTALEVVSFATGGIPAGINIPTLALLSYYEVREQVGFKNVSLANILAAKAANEIITFLSPEDVQFYKKWDTKAFDVQVANHELLGHGSGKLFTEDKDGKLNFDPEKTISPLTGKPVTTWYKPGQTAGSVLGVCSSSFEECRAECVGLYLTGNREILEIFGYTEEKDCQDIEYAQYLLMARAGVRALELYDPKAGKHLQAHMQARLGITNYFIQEGLAELVEFRDAEGKLEDLDRDKVLKDGHAAMGRLLVELQVRKSIADGEGAREFYEKLTTPRPGWAGEIRDLVLAKKQPRKVFVQPNTFVVDGKVELKEYPLTNEGVLQSFIERRL</sequence>
<evidence type="ECO:0000313" key="16">
    <source>
        <dbReference type="Proteomes" id="UP000614334"/>
    </source>
</evidence>
<comment type="similarity">
    <text evidence="3 11">Belongs to the peptidase M49 family.</text>
</comment>
<comment type="cofactor">
    <cofactor evidence="11 13">
        <name>Zn(2+)</name>
        <dbReference type="ChEBI" id="CHEBI:29105"/>
    </cofactor>
    <text evidence="11 13">Binds 1 zinc ion per subunit.</text>
</comment>
<dbReference type="PIRSF" id="PIRSF007828">
    <property type="entry name" value="Dipeptidyl-peptidase_III"/>
    <property type="match status" value="1"/>
</dbReference>
<evidence type="ECO:0000256" key="11">
    <source>
        <dbReference type="PIRNR" id="PIRNR007828"/>
    </source>
</evidence>
<dbReference type="GO" id="GO:0005737">
    <property type="term" value="C:cytoplasm"/>
    <property type="evidence" value="ECO:0007669"/>
    <property type="project" value="UniProtKB-SubCell"/>
</dbReference>
<gene>
    <name evidence="15" type="ORF">RHS01_01638</name>
    <name evidence="14" type="ORF">RHS04_03153</name>
</gene>
<keyword evidence="9 11" id="KW-0862">Zinc</keyword>
<dbReference type="PANTHER" id="PTHR23422:SF11">
    <property type="entry name" value="DIPEPTIDYL PEPTIDASE 3"/>
    <property type="match status" value="1"/>
</dbReference>
<keyword evidence="10 11" id="KW-0482">Metalloprotease</keyword>
<dbReference type="GO" id="GO:0046872">
    <property type="term" value="F:metal ion binding"/>
    <property type="evidence" value="ECO:0007669"/>
    <property type="project" value="UniProtKB-KW"/>
</dbReference>
<dbReference type="Gene3D" id="3.30.540.30">
    <property type="match status" value="3"/>
</dbReference>
<dbReference type="InterPro" id="IPR005317">
    <property type="entry name" value="Dipeptidyl-peptase3"/>
</dbReference>
<proteinExistence type="inferred from homology"/>
<dbReference type="PANTHER" id="PTHR23422">
    <property type="entry name" value="DIPEPTIDYL PEPTIDASE III-RELATED"/>
    <property type="match status" value="1"/>
</dbReference>
<evidence type="ECO:0000256" key="4">
    <source>
        <dbReference type="ARBA" id="ARBA00022438"/>
    </source>
</evidence>
<evidence type="ECO:0000256" key="12">
    <source>
        <dbReference type="PIRSR" id="PIRSR007828-1"/>
    </source>
</evidence>
<keyword evidence="6 11" id="KW-0645">Protease</keyword>
<dbReference type="FunFam" id="3.30.540.30:FF:000002">
    <property type="entry name" value="Dipeptidyl peptidase 3"/>
    <property type="match status" value="1"/>
</dbReference>
<dbReference type="Pfam" id="PF03571">
    <property type="entry name" value="Peptidase_M49"/>
    <property type="match status" value="1"/>
</dbReference>
<dbReference type="InterPro" id="IPR039461">
    <property type="entry name" value="Peptidase_M49"/>
</dbReference>
<evidence type="ECO:0000256" key="7">
    <source>
        <dbReference type="ARBA" id="ARBA00022723"/>
    </source>
</evidence>
<accession>A0A8H7M8G0</accession>
<organism evidence="15 16">
    <name type="scientific">Rhizoctonia solani</name>
    <dbReference type="NCBI Taxonomy" id="456999"/>
    <lineage>
        <taxon>Eukaryota</taxon>
        <taxon>Fungi</taxon>
        <taxon>Dikarya</taxon>
        <taxon>Basidiomycota</taxon>
        <taxon>Agaricomycotina</taxon>
        <taxon>Agaricomycetes</taxon>
        <taxon>Cantharellales</taxon>
        <taxon>Ceratobasidiaceae</taxon>
        <taxon>Rhizoctonia</taxon>
    </lineage>
</organism>
<evidence type="ECO:0000256" key="6">
    <source>
        <dbReference type="ARBA" id="ARBA00022670"/>
    </source>
</evidence>
<dbReference type="EC" id="3.4.14.4" evidence="11"/>
<comment type="caution">
    <text evidence="15">The sequence shown here is derived from an EMBL/GenBank/DDBJ whole genome shotgun (WGS) entry which is preliminary data.</text>
</comment>
<evidence type="ECO:0000256" key="2">
    <source>
        <dbReference type="ARBA" id="ARBA00004496"/>
    </source>
</evidence>
<evidence type="ECO:0000256" key="8">
    <source>
        <dbReference type="ARBA" id="ARBA00022801"/>
    </source>
</evidence>
<dbReference type="AlphaFoldDB" id="A0A8H7M8G0"/>
<evidence type="ECO:0000256" key="9">
    <source>
        <dbReference type="ARBA" id="ARBA00022833"/>
    </source>
</evidence>
<evidence type="ECO:0000256" key="3">
    <source>
        <dbReference type="ARBA" id="ARBA00010200"/>
    </source>
</evidence>
<keyword evidence="4 11" id="KW-0031">Aminopeptidase</keyword>
<dbReference type="EMBL" id="JACYCC010000036">
    <property type="protein sequence ID" value="KAF8680882.1"/>
    <property type="molecule type" value="Genomic_DNA"/>
</dbReference>